<dbReference type="SMART" id="SM00248">
    <property type="entry name" value="ANK"/>
    <property type="match status" value="4"/>
</dbReference>
<evidence type="ECO:0000259" key="3">
    <source>
        <dbReference type="Pfam" id="PF12937"/>
    </source>
</evidence>
<organism evidence="4 5">
    <name type="scientific">Aspergillus puulaauensis</name>
    <dbReference type="NCBI Taxonomy" id="1220207"/>
    <lineage>
        <taxon>Eukaryota</taxon>
        <taxon>Fungi</taxon>
        <taxon>Dikarya</taxon>
        <taxon>Ascomycota</taxon>
        <taxon>Pezizomycotina</taxon>
        <taxon>Eurotiomycetes</taxon>
        <taxon>Eurotiomycetidae</taxon>
        <taxon>Eurotiales</taxon>
        <taxon>Aspergillaceae</taxon>
        <taxon>Aspergillus</taxon>
    </lineage>
</organism>
<keyword evidence="5" id="KW-1185">Reference proteome</keyword>
<dbReference type="Gene3D" id="1.25.40.20">
    <property type="entry name" value="Ankyrin repeat-containing domain"/>
    <property type="match status" value="1"/>
</dbReference>
<dbReference type="KEGG" id="apuu:APUU_40886S"/>
<sequence length="226" mass="25139">MTLKSDTWFLDLPQEVILSIADFTCIREINTLSQTCRLLHNILEPYLWRGNENNALLWASEHADQDTARKALQQGADINAPVPPTDKILFVYNWGGPDDKIYTQTGATSLTLAIAAGKEDMVRFLLQVDGIDVNCSNRDKEQLPPLILAMLAGNEEMVKMLLGVEDIDTEIREWYSYASPLMVASMLGLVGMAKLLLTYGAVDPDKGNCVAQSPLWLAVLRAMLRL</sequence>
<gene>
    <name evidence="4" type="ORF">APUU_40886S</name>
</gene>
<proteinExistence type="predicted"/>
<dbReference type="EMBL" id="AP024446">
    <property type="protein sequence ID" value="BCS24442.1"/>
    <property type="molecule type" value="Genomic_DNA"/>
</dbReference>
<dbReference type="PANTHER" id="PTHR24198:SF165">
    <property type="entry name" value="ANKYRIN REPEAT-CONTAINING PROTEIN-RELATED"/>
    <property type="match status" value="1"/>
</dbReference>
<evidence type="ECO:0000313" key="5">
    <source>
        <dbReference type="Proteomes" id="UP000654913"/>
    </source>
</evidence>
<evidence type="ECO:0000313" key="4">
    <source>
        <dbReference type="EMBL" id="BCS24442.1"/>
    </source>
</evidence>
<dbReference type="Pfam" id="PF00023">
    <property type="entry name" value="Ank"/>
    <property type="match status" value="1"/>
</dbReference>
<dbReference type="RefSeq" id="XP_041556636.1">
    <property type="nucleotide sequence ID" value="XM_041704008.1"/>
</dbReference>
<keyword evidence="1" id="KW-0677">Repeat</keyword>
<evidence type="ECO:0000256" key="1">
    <source>
        <dbReference type="ARBA" id="ARBA00022737"/>
    </source>
</evidence>
<dbReference type="SUPFAM" id="SSF81383">
    <property type="entry name" value="F-box domain"/>
    <property type="match status" value="1"/>
</dbReference>
<protein>
    <recommendedName>
        <fullName evidence="3">F-box domain-containing protein</fullName>
    </recommendedName>
</protein>
<dbReference type="InterPro" id="IPR036770">
    <property type="entry name" value="Ankyrin_rpt-contain_sf"/>
</dbReference>
<dbReference type="PANTHER" id="PTHR24198">
    <property type="entry name" value="ANKYRIN REPEAT AND PROTEIN KINASE DOMAIN-CONTAINING PROTEIN"/>
    <property type="match status" value="1"/>
</dbReference>
<dbReference type="Pfam" id="PF12937">
    <property type="entry name" value="F-box-like"/>
    <property type="match status" value="1"/>
</dbReference>
<keyword evidence="2" id="KW-0040">ANK repeat</keyword>
<dbReference type="SUPFAM" id="SSF48403">
    <property type="entry name" value="Ankyrin repeat"/>
    <property type="match status" value="1"/>
</dbReference>
<dbReference type="OrthoDB" id="341259at2759"/>
<dbReference type="InterPro" id="IPR002110">
    <property type="entry name" value="Ankyrin_rpt"/>
</dbReference>
<name>A0A7R7XMU3_9EURO</name>
<dbReference type="GeneID" id="64974447"/>
<reference evidence="4" key="2">
    <citation type="submission" date="2021-02" db="EMBL/GenBank/DDBJ databases">
        <title>Aspergillus puulaauensis MK2 genome sequence.</title>
        <authorList>
            <person name="Futagami T."/>
            <person name="Mori K."/>
            <person name="Kadooka C."/>
            <person name="Tanaka T."/>
        </authorList>
    </citation>
    <scope>NUCLEOTIDE SEQUENCE</scope>
    <source>
        <strain evidence="4">MK2</strain>
    </source>
</reference>
<accession>A0A7R7XMU3</accession>
<dbReference type="InterPro" id="IPR036047">
    <property type="entry name" value="F-box-like_dom_sf"/>
</dbReference>
<dbReference type="Pfam" id="PF12796">
    <property type="entry name" value="Ank_2"/>
    <property type="match status" value="1"/>
</dbReference>
<reference evidence="4" key="1">
    <citation type="submission" date="2021-01" db="EMBL/GenBank/DDBJ databases">
        <authorList>
            <consortium name="Aspergillus puulaauensis MK2 genome sequencing consortium"/>
            <person name="Kazuki M."/>
            <person name="Futagami T."/>
        </authorList>
    </citation>
    <scope>NUCLEOTIDE SEQUENCE</scope>
    <source>
        <strain evidence="4">MK2</strain>
    </source>
</reference>
<feature type="domain" description="F-box" evidence="3">
    <location>
        <begin position="9"/>
        <end position="49"/>
    </location>
</feature>
<dbReference type="Proteomes" id="UP000654913">
    <property type="component" value="Chromosome 4"/>
</dbReference>
<evidence type="ECO:0000256" key="2">
    <source>
        <dbReference type="ARBA" id="ARBA00023043"/>
    </source>
</evidence>
<dbReference type="InterPro" id="IPR001810">
    <property type="entry name" value="F-box_dom"/>
</dbReference>
<dbReference type="AlphaFoldDB" id="A0A7R7XMU3"/>